<dbReference type="InterPro" id="IPR035940">
    <property type="entry name" value="CAP_sf"/>
</dbReference>
<evidence type="ECO:0000313" key="3">
    <source>
        <dbReference type="EMBL" id="PIC34959.1"/>
    </source>
</evidence>
<reference evidence="4" key="1">
    <citation type="submission" date="2017-10" db="EMBL/GenBank/DDBJ databases">
        <title>Rapid genome shrinkage in a self-fertile nematode reveals novel sperm competition proteins.</title>
        <authorList>
            <person name="Yin D."/>
            <person name="Schwarz E.M."/>
            <person name="Thomas C.G."/>
            <person name="Felde R.L."/>
            <person name="Korf I.F."/>
            <person name="Cutter A.D."/>
            <person name="Schartner C.M."/>
            <person name="Ralston E.J."/>
            <person name="Meyer B.J."/>
            <person name="Haag E.S."/>
        </authorList>
    </citation>
    <scope>NUCLEOTIDE SEQUENCE [LARGE SCALE GENOMIC DNA]</scope>
    <source>
        <strain evidence="4">JU1422</strain>
    </source>
</reference>
<evidence type="ECO:0000256" key="1">
    <source>
        <dbReference type="SAM" id="SignalP"/>
    </source>
</evidence>
<dbReference type="STRING" id="1611254.A0A2G5U5Y9"/>
<dbReference type="Proteomes" id="UP000230233">
    <property type="component" value="Chromosome IV"/>
</dbReference>
<protein>
    <recommendedName>
        <fullName evidence="2">SCP domain-containing protein</fullName>
    </recommendedName>
</protein>
<dbReference type="Pfam" id="PF00188">
    <property type="entry name" value="CAP"/>
    <property type="match status" value="1"/>
</dbReference>
<gene>
    <name evidence="3" type="primary">Cni-scl-9</name>
    <name evidence="3" type="synonym">Cnig_chr_IV.g14461</name>
    <name evidence="3" type="ORF">B9Z55_014461</name>
</gene>
<evidence type="ECO:0000259" key="2">
    <source>
        <dbReference type="SMART" id="SM00198"/>
    </source>
</evidence>
<dbReference type="InterPro" id="IPR001283">
    <property type="entry name" value="CRISP-related"/>
</dbReference>
<comment type="caution">
    <text evidence="3">The sequence shown here is derived from an EMBL/GenBank/DDBJ whole genome shotgun (WGS) entry which is preliminary data.</text>
</comment>
<dbReference type="OrthoDB" id="5874910at2759"/>
<dbReference type="SUPFAM" id="SSF55797">
    <property type="entry name" value="PR-1-like"/>
    <property type="match status" value="1"/>
</dbReference>
<proteinExistence type="predicted"/>
<dbReference type="PRINTS" id="PR00838">
    <property type="entry name" value="V5ALLERGEN"/>
</dbReference>
<organism evidence="3 4">
    <name type="scientific">Caenorhabditis nigoni</name>
    <dbReference type="NCBI Taxonomy" id="1611254"/>
    <lineage>
        <taxon>Eukaryota</taxon>
        <taxon>Metazoa</taxon>
        <taxon>Ecdysozoa</taxon>
        <taxon>Nematoda</taxon>
        <taxon>Chromadorea</taxon>
        <taxon>Rhabditida</taxon>
        <taxon>Rhabditina</taxon>
        <taxon>Rhabditomorpha</taxon>
        <taxon>Rhabditoidea</taxon>
        <taxon>Rhabditidae</taxon>
        <taxon>Peloderinae</taxon>
        <taxon>Caenorhabditis</taxon>
    </lineage>
</organism>
<dbReference type="SMART" id="SM00198">
    <property type="entry name" value="SCP"/>
    <property type="match status" value="1"/>
</dbReference>
<sequence length="214" mass="24251">MRTVLLLLLFASAIEVLCEEFSEQGKLNLLNAHNEYRSRLAQGQLVVRGVKKPAASRMRKMSWSDKVAHAARIFAETCPKNHSDVKQLGENIFWHYSTTLSTPEEYATQAPQKWWQEFETSGWTSLIYNSAAQRFQIGHAIQMAWQDTSKVGCGYSKCSVGTPEQTLVVVCRYFQKGNIEGLPIYDEGKTCSKCPKHYQKCPFGLCEKEGINTD</sequence>
<dbReference type="EMBL" id="PDUG01000004">
    <property type="protein sequence ID" value="PIC34959.1"/>
    <property type="molecule type" value="Genomic_DNA"/>
</dbReference>
<dbReference type="PANTHER" id="PTHR10334">
    <property type="entry name" value="CYSTEINE-RICH SECRETORY PROTEIN-RELATED"/>
    <property type="match status" value="1"/>
</dbReference>
<dbReference type="InterPro" id="IPR014044">
    <property type="entry name" value="CAP_dom"/>
</dbReference>
<accession>A0A2G5U5Y9</accession>
<dbReference type="FunFam" id="3.40.33.10:FF:000013">
    <property type="entry name" value="SCP-Like extracellular protein"/>
    <property type="match status" value="1"/>
</dbReference>
<dbReference type="Gene3D" id="3.40.33.10">
    <property type="entry name" value="CAP"/>
    <property type="match status" value="1"/>
</dbReference>
<dbReference type="CDD" id="cd05380">
    <property type="entry name" value="CAP_euk"/>
    <property type="match status" value="1"/>
</dbReference>
<feature type="domain" description="SCP" evidence="2">
    <location>
        <begin position="24"/>
        <end position="181"/>
    </location>
</feature>
<keyword evidence="4" id="KW-1185">Reference proteome</keyword>
<dbReference type="AlphaFoldDB" id="A0A2G5U5Y9"/>
<feature type="chain" id="PRO_5013599719" description="SCP domain-containing protein" evidence="1">
    <location>
        <begin position="19"/>
        <end position="214"/>
    </location>
</feature>
<name>A0A2G5U5Y9_9PELO</name>
<dbReference type="PRINTS" id="PR00837">
    <property type="entry name" value="V5TPXLIKE"/>
</dbReference>
<evidence type="ECO:0000313" key="4">
    <source>
        <dbReference type="Proteomes" id="UP000230233"/>
    </source>
</evidence>
<dbReference type="InterPro" id="IPR002413">
    <property type="entry name" value="V5_allergen-like"/>
</dbReference>
<keyword evidence="1" id="KW-0732">Signal</keyword>
<feature type="signal peptide" evidence="1">
    <location>
        <begin position="1"/>
        <end position="18"/>
    </location>
</feature>